<feature type="chain" id="PRO_5046516028" evidence="1">
    <location>
        <begin position="32"/>
        <end position="177"/>
    </location>
</feature>
<keyword evidence="3" id="KW-1185">Reference proteome</keyword>
<evidence type="ECO:0000256" key="1">
    <source>
        <dbReference type="SAM" id="SignalP"/>
    </source>
</evidence>
<dbReference type="Pfam" id="PF01322">
    <property type="entry name" value="Cytochrom_C_2"/>
    <property type="match status" value="1"/>
</dbReference>
<dbReference type="SUPFAM" id="SSF47175">
    <property type="entry name" value="Cytochromes"/>
    <property type="match status" value="1"/>
</dbReference>
<gene>
    <name evidence="2" type="ORF">ACFFF8_22915</name>
</gene>
<sequence length="177" mass="17765">MTRTLTASKLAPSKLMLAAAIGALLAVSACKGPQTAPDGSAGASDAAVDASAIVKQRKANFKDIGKSNKVAKAALESTPPDFATASAAAASIKDDAGKILGLFPEGTGPDAAPKTEALPAVWQKPGEFKAAADKLASAADELKTAADAKDLVATTKAMGDIGGACKGCHEQFRKKDK</sequence>
<dbReference type="InterPro" id="IPR002321">
    <property type="entry name" value="Cyt_c_II"/>
</dbReference>
<evidence type="ECO:0000313" key="3">
    <source>
        <dbReference type="Proteomes" id="UP001589858"/>
    </source>
</evidence>
<feature type="signal peptide" evidence="1">
    <location>
        <begin position="1"/>
        <end position="31"/>
    </location>
</feature>
<dbReference type="InterPro" id="IPR015984">
    <property type="entry name" value="Cyt_c_prime_subgr"/>
</dbReference>
<accession>A0ABV6SDU8</accession>
<dbReference type="PROSITE" id="PS51257">
    <property type="entry name" value="PROKAR_LIPOPROTEIN"/>
    <property type="match status" value="1"/>
</dbReference>
<reference evidence="2 3" key="1">
    <citation type="submission" date="2024-09" db="EMBL/GenBank/DDBJ databases">
        <authorList>
            <person name="Sun Q."/>
            <person name="Mori K."/>
        </authorList>
    </citation>
    <scope>NUCLEOTIDE SEQUENCE [LARGE SCALE GENOMIC DNA]</scope>
    <source>
        <strain evidence="2 3">CICC 11035S</strain>
    </source>
</reference>
<dbReference type="PRINTS" id="PR00608">
    <property type="entry name" value="CYTCHROMECII"/>
</dbReference>
<dbReference type="EMBL" id="JBHLTM010000085">
    <property type="protein sequence ID" value="MFC0687445.1"/>
    <property type="molecule type" value="Genomic_DNA"/>
</dbReference>
<dbReference type="InterPro" id="IPR010980">
    <property type="entry name" value="Cyt_c/b562"/>
</dbReference>
<dbReference type="Gene3D" id="1.20.120.10">
    <property type="entry name" value="Cytochrome c/b562"/>
    <property type="match status" value="1"/>
</dbReference>
<proteinExistence type="predicted"/>
<organism evidence="2 3">
    <name type="scientific">Novosphingobium clariflavum</name>
    <dbReference type="NCBI Taxonomy" id="2029884"/>
    <lineage>
        <taxon>Bacteria</taxon>
        <taxon>Pseudomonadati</taxon>
        <taxon>Pseudomonadota</taxon>
        <taxon>Alphaproteobacteria</taxon>
        <taxon>Sphingomonadales</taxon>
        <taxon>Sphingomonadaceae</taxon>
        <taxon>Novosphingobium</taxon>
    </lineage>
</organism>
<keyword evidence="1" id="KW-0732">Signal</keyword>
<evidence type="ECO:0000313" key="2">
    <source>
        <dbReference type="EMBL" id="MFC0687445.1"/>
    </source>
</evidence>
<comment type="caution">
    <text evidence="2">The sequence shown here is derived from an EMBL/GenBank/DDBJ whole genome shotgun (WGS) entry which is preliminary data.</text>
</comment>
<name>A0ABV6SDU8_9SPHN</name>
<dbReference type="PROSITE" id="PS51009">
    <property type="entry name" value="CYTCII"/>
    <property type="match status" value="1"/>
</dbReference>
<dbReference type="Proteomes" id="UP001589858">
    <property type="component" value="Unassembled WGS sequence"/>
</dbReference>
<dbReference type="RefSeq" id="WP_267219963.1">
    <property type="nucleotide sequence ID" value="NZ_JAPCWC010000005.1"/>
</dbReference>
<protein>
    <submittedName>
        <fullName evidence="2">C-type cytochrome</fullName>
    </submittedName>
</protein>